<proteinExistence type="inferred from homology"/>
<dbReference type="EMBL" id="KV878187">
    <property type="protein sequence ID" value="OJI87250.1"/>
    <property type="molecule type" value="Genomic_DNA"/>
</dbReference>
<evidence type="ECO:0000256" key="5">
    <source>
        <dbReference type="ARBA" id="ARBA00023136"/>
    </source>
</evidence>
<comment type="subcellular location">
    <subcellularLocation>
        <location evidence="1">Membrane</location>
        <topology evidence="1">Multi-pass membrane protein</topology>
    </subcellularLocation>
</comment>
<keyword evidence="4 6" id="KW-1133">Transmembrane helix</keyword>
<comment type="similarity">
    <text evidence="2">Belongs to the major facilitator superfamily. TCR/Tet family.</text>
</comment>
<dbReference type="SUPFAM" id="SSF103473">
    <property type="entry name" value="MFS general substrate transporter"/>
    <property type="match status" value="1"/>
</dbReference>
<sequence length="133" mass="14063">MLGTVADVWGRMPVILIAMTIFLGGNQLCAAAPNVDVLAGRVFQGLGGPGMIWAVGSAVGPVLGGVSVTKLSWRWGFSINLPIGALDFAVLLLYLHVPNPRKPRTTGLKAIDWTGLKAIDWTGLKAIDWTGIL</sequence>
<keyword evidence="5 6" id="KW-0472">Membrane</keyword>
<dbReference type="PANTHER" id="PTHR23501:SF102">
    <property type="entry name" value="DRUG TRANSPORTER, PUTATIVE (AFU_ORTHOLOGUE AFUA_3G08530)-RELATED"/>
    <property type="match status" value="1"/>
</dbReference>
<reference evidence="8" key="1">
    <citation type="journal article" date="2017" name="Genome Biol.">
        <title>Comparative genomics reveals high biological diversity and specific adaptations in the industrially and medically important fungal genus Aspergillus.</title>
        <authorList>
            <person name="de Vries R.P."/>
            <person name="Riley R."/>
            <person name="Wiebenga A."/>
            <person name="Aguilar-Osorio G."/>
            <person name="Amillis S."/>
            <person name="Uchima C.A."/>
            <person name="Anderluh G."/>
            <person name="Asadollahi M."/>
            <person name="Askin M."/>
            <person name="Barry K."/>
            <person name="Battaglia E."/>
            <person name="Bayram O."/>
            <person name="Benocci T."/>
            <person name="Braus-Stromeyer S.A."/>
            <person name="Caldana C."/>
            <person name="Canovas D."/>
            <person name="Cerqueira G.C."/>
            <person name="Chen F."/>
            <person name="Chen W."/>
            <person name="Choi C."/>
            <person name="Clum A."/>
            <person name="Dos Santos R.A."/>
            <person name="Damasio A.R."/>
            <person name="Diallinas G."/>
            <person name="Emri T."/>
            <person name="Fekete E."/>
            <person name="Flipphi M."/>
            <person name="Freyberg S."/>
            <person name="Gallo A."/>
            <person name="Gournas C."/>
            <person name="Habgood R."/>
            <person name="Hainaut M."/>
            <person name="Harispe M.L."/>
            <person name="Henrissat B."/>
            <person name="Hilden K.S."/>
            <person name="Hope R."/>
            <person name="Hossain A."/>
            <person name="Karabika E."/>
            <person name="Karaffa L."/>
            <person name="Karanyi Z."/>
            <person name="Krasevec N."/>
            <person name="Kuo A."/>
            <person name="Kusch H."/>
            <person name="LaButti K."/>
            <person name="Lagendijk E.L."/>
            <person name="Lapidus A."/>
            <person name="Levasseur A."/>
            <person name="Lindquist E."/>
            <person name="Lipzen A."/>
            <person name="Logrieco A.F."/>
            <person name="MacCabe A."/>
            <person name="Maekelae M.R."/>
            <person name="Malavazi I."/>
            <person name="Melin P."/>
            <person name="Meyer V."/>
            <person name="Mielnichuk N."/>
            <person name="Miskei M."/>
            <person name="Molnar A.P."/>
            <person name="Mule G."/>
            <person name="Ngan C.Y."/>
            <person name="Orejas M."/>
            <person name="Orosz E."/>
            <person name="Ouedraogo J.P."/>
            <person name="Overkamp K.M."/>
            <person name="Park H.-S."/>
            <person name="Perrone G."/>
            <person name="Piumi F."/>
            <person name="Punt P.J."/>
            <person name="Ram A.F."/>
            <person name="Ramon A."/>
            <person name="Rauscher S."/>
            <person name="Record E."/>
            <person name="Riano-Pachon D.M."/>
            <person name="Robert V."/>
            <person name="Roehrig J."/>
            <person name="Ruller R."/>
            <person name="Salamov A."/>
            <person name="Salih N.S."/>
            <person name="Samson R.A."/>
            <person name="Sandor E."/>
            <person name="Sanguinetti M."/>
            <person name="Schuetze T."/>
            <person name="Sepcic K."/>
            <person name="Shelest E."/>
            <person name="Sherlock G."/>
            <person name="Sophianopoulou V."/>
            <person name="Squina F.M."/>
            <person name="Sun H."/>
            <person name="Susca A."/>
            <person name="Todd R.B."/>
            <person name="Tsang A."/>
            <person name="Unkles S.E."/>
            <person name="van de Wiele N."/>
            <person name="van Rossen-Uffink D."/>
            <person name="Oliveira J.V."/>
            <person name="Vesth T.C."/>
            <person name="Visser J."/>
            <person name="Yu J.-H."/>
            <person name="Zhou M."/>
            <person name="Andersen M.R."/>
            <person name="Archer D.B."/>
            <person name="Baker S.E."/>
            <person name="Benoit I."/>
            <person name="Brakhage A.A."/>
            <person name="Braus G.H."/>
            <person name="Fischer R."/>
            <person name="Frisvad J.C."/>
            <person name="Goldman G.H."/>
            <person name="Houbraken J."/>
            <person name="Oakley B."/>
            <person name="Pocsi I."/>
            <person name="Scazzocchio C."/>
            <person name="Seiboth B."/>
            <person name="vanKuyk P.A."/>
            <person name="Wortman J."/>
            <person name="Dyer P.S."/>
            <person name="Grigoriev I.V."/>
        </authorList>
    </citation>
    <scope>NUCLEOTIDE SEQUENCE [LARGE SCALE GENOMIC DNA]</scope>
    <source>
        <strain evidence="8">CBS 134.48</strain>
    </source>
</reference>
<dbReference type="STRING" id="767770.A0A1L9ND90"/>
<dbReference type="Pfam" id="PF07690">
    <property type="entry name" value="MFS_1"/>
    <property type="match status" value="1"/>
</dbReference>
<accession>A0A1L9ND90</accession>
<organism evidence="7 8">
    <name type="scientific">Aspergillus tubingensis (strain CBS 134.48)</name>
    <dbReference type="NCBI Taxonomy" id="767770"/>
    <lineage>
        <taxon>Eukaryota</taxon>
        <taxon>Fungi</taxon>
        <taxon>Dikarya</taxon>
        <taxon>Ascomycota</taxon>
        <taxon>Pezizomycotina</taxon>
        <taxon>Eurotiomycetes</taxon>
        <taxon>Eurotiomycetidae</taxon>
        <taxon>Eurotiales</taxon>
        <taxon>Aspergillaceae</taxon>
        <taxon>Aspergillus</taxon>
        <taxon>Aspergillus subgen. Circumdati</taxon>
    </lineage>
</organism>
<dbReference type="InterPro" id="IPR036259">
    <property type="entry name" value="MFS_trans_sf"/>
</dbReference>
<evidence type="ECO:0000256" key="6">
    <source>
        <dbReference type="SAM" id="Phobius"/>
    </source>
</evidence>
<keyword evidence="3 6" id="KW-0812">Transmembrane</keyword>
<dbReference type="PANTHER" id="PTHR23501">
    <property type="entry name" value="MAJOR FACILITATOR SUPERFAMILY"/>
    <property type="match status" value="1"/>
</dbReference>
<evidence type="ECO:0000256" key="4">
    <source>
        <dbReference type="ARBA" id="ARBA00022989"/>
    </source>
</evidence>
<feature type="transmembrane region" description="Helical" evidence="6">
    <location>
        <begin position="12"/>
        <end position="30"/>
    </location>
</feature>
<dbReference type="AlphaFoldDB" id="A0A1L9ND90"/>
<protein>
    <recommendedName>
        <fullName evidence="9">Major facilitator superfamily (MFS) profile domain-containing protein</fullName>
    </recommendedName>
</protein>
<evidence type="ECO:0008006" key="9">
    <source>
        <dbReference type="Google" id="ProtNLM"/>
    </source>
</evidence>
<evidence type="ECO:0000256" key="1">
    <source>
        <dbReference type="ARBA" id="ARBA00004141"/>
    </source>
</evidence>
<feature type="transmembrane region" description="Helical" evidence="6">
    <location>
        <begin position="75"/>
        <end position="95"/>
    </location>
</feature>
<evidence type="ECO:0000313" key="7">
    <source>
        <dbReference type="EMBL" id="OJI87250.1"/>
    </source>
</evidence>
<evidence type="ECO:0000313" key="8">
    <source>
        <dbReference type="Proteomes" id="UP000184304"/>
    </source>
</evidence>
<dbReference type="Proteomes" id="UP000184304">
    <property type="component" value="Unassembled WGS sequence"/>
</dbReference>
<evidence type="ECO:0000256" key="3">
    <source>
        <dbReference type="ARBA" id="ARBA00022692"/>
    </source>
</evidence>
<name>A0A1L9ND90_ASPTC</name>
<evidence type="ECO:0000256" key="2">
    <source>
        <dbReference type="ARBA" id="ARBA00007520"/>
    </source>
</evidence>
<dbReference type="InterPro" id="IPR011701">
    <property type="entry name" value="MFS"/>
</dbReference>
<dbReference type="GO" id="GO:0005886">
    <property type="term" value="C:plasma membrane"/>
    <property type="evidence" value="ECO:0007669"/>
    <property type="project" value="TreeGrafter"/>
</dbReference>
<dbReference type="GO" id="GO:0022857">
    <property type="term" value="F:transmembrane transporter activity"/>
    <property type="evidence" value="ECO:0007669"/>
    <property type="project" value="InterPro"/>
</dbReference>
<keyword evidence="8" id="KW-1185">Reference proteome</keyword>
<feature type="transmembrane region" description="Helical" evidence="6">
    <location>
        <begin position="42"/>
        <end position="63"/>
    </location>
</feature>
<gene>
    <name evidence="7" type="ORF">ASPTUDRAFT_188575</name>
</gene>
<dbReference type="Gene3D" id="1.20.1720.10">
    <property type="entry name" value="Multidrug resistance protein D"/>
    <property type="match status" value="2"/>
</dbReference>
<dbReference type="VEuPathDB" id="FungiDB:ASPTUDRAFT_188575"/>